<dbReference type="PROSITE" id="PS00584">
    <property type="entry name" value="PFKB_KINASES_2"/>
    <property type="match status" value="1"/>
</dbReference>
<dbReference type="InterPro" id="IPR011611">
    <property type="entry name" value="PfkB_dom"/>
</dbReference>
<dbReference type="Proteomes" id="UP001182247">
    <property type="component" value="Unassembled WGS sequence"/>
</dbReference>
<protein>
    <submittedName>
        <fullName evidence="5">HTH domain-containing protein</fullName>
    </submittedName>
    <submittedName>
        <fullName evidence="6">PfkB family carbohydrate kinase</fullName>
    </submittedName>
</protein>
<organism evidence="5 8">
    <name type="scientific">Morganella morganii</name>
    <name type="common">Proteus morganii</name>
    <dbReference type="NCBI Taxonomy" id="582"/>
    <lineage>
        <taxon>Bacteria</taxon>
        <taxon>Pseudomonadati</taxon>
        <taxon>Pseudomonadota</taxon>
        <taxon>Gammaproteobacteria</taxon>
        <taxon>Enterobacterales</taxon>
        <taxon>Morganellaceae</taxon>
        <taxon>Morganella</taxon>
    </lineage>
</organism>
<dbReference type="Gene3D" id="1.10.10.10">
    <property type="entry name" value="Winged helix-like DNA-binding domain superfamily/Winged helix DNA-binding domain"/>
    <property type="match status" value="1"/>
</dbReference>
<dbReference type="STRING" id="582.AL531_11055"/>
<dbReference type="Proteomes" id="UP000650477">
    <property type="component" value="Unassembled WGS sequence"/>
</dbReference>
<dbReference type="GO" id="GO:0016301">
    <property type="term" value="F:kinase activity"/>
    <property type="evidence" value="ECO:0007669"/>
    <property type="project" value="UniProtKB-KW"/>
</dbReference>
<evidence type="ECO:0000313" key="5">
    <source>
        <dbReference type="EMBL" id="MBE8612548.1"/>
    </source>
</evidence>
<dbReference type="EMBL" id="PKLF01000007">
    <property type="protein sequence ID" value="MBE8612548.1"/>
    <property type="molecule type" value="Genomic_DNA"/>
</dbReference>
<dbReference type="PROSITE" id="PS50956">
    <property type="entry name" value="HTH_ASNC_2"/>
    <property type="match status" value="1"/>
</dbReference>
<dbReference type="CDD" id="cd01941">
    <property type="entry name" value="YeiC_kinase_like"/>
    <property type="match status" value="1"/>
</dbReference>
<dbReference type="InterPro" id="IPR036390">
    <property type="entry name" value="WH_DNA-bd_sf"/>
</dbReference>
<accession>A0A0A2RCD3</accession>
<dbReference type="RefSeq" id="WP_004237698.1">
    <property type="nucleotide sequence ID" value="NZ_ABMOGV020000005.1"/>
</dbReference>
<evidence type="ECO:0000259" key="3">
    <source>
        <dbReference type="PROSITE" id="PS50956"/>
    </source>
</evidence>
<reference evidence="6" key="3">
    <citation type="submission" date="2023-02" db="EMBL/GenBank/DDBJ databases">
        <title>Detection, antimicrobial susceptibility and genomic characterization of NDM-producing species of Morganellaceae, Yersiniaceae, and Enterobacteriaceae other than Klebsiella.</title>
        <authorList>
            <person name="Camargo C.H."/>
            <person name="Sacchi C.T."/>
            <person name="Campos K.R."/>
        </authorList>
    </citation>
    <scope>NUCLEOTIDE SEQUENCE</scope>
    <source>
        <strain evidence="6">1189_21</strain>
    </source>
</reference>
<dbReference type="SUPFAM" id="SSF53613">
    <property type="entry name" value="Ribokinase-like"/>
    <property type="match status" value="1"/>
</dbReference>
<reference evidence="4 7" key="2">
    <citation type="submission" date="2018-04" db="EMBL/GenBank/DDBJ databases">
        <title>Whole genome sequencing of Morganella morganii AR_0133.</title>
        <authorList>
            <person name="Conlan S."/>
            <person name="Thomas P.J."/>
            <person name="Mullikin J."/>
            <person name="Frank K.M."/>
            <person name="Segre J.A."/>
        </authorList>
    </citation>
    <scope>NUCLEOTIDE SEQUENCE [LARGE SCALE GENOMIC DNA]</scope>
    <source>
        <strain evidence="4 7">AR_0133</strain>
    </source>
</reference>
<evidence type="ECO:0000313" key="7">
    <source>
        <dbReference type="Proteomes" id="UP000244682"/>
    </source>
</evidence>
<dbReference type="PANTHER" id="PTHR10584:SF166">
    <property type="entry name" value="RIBOKINASE"/>
    <property type="match status" value="1"/>
</dbReference>
<evidence type="ECO:0000313" key="6">
    <source>
        <dbReference type="EMBL" id="MDS0898328.1"/>
    </source>
</evidence>
<sequence length="363" mass="39314">MTSREKQILQILRRDPLIPQQELAGVLGISRSAVAGHIMNLMNKGYIKGKGYILSEHRYVVTVGSANMDVCGYSDLNLVYEDSNPGHIKCSPGGVGRNIAQNIALLGCESHFISVIGDDFYGNTLYEQAKLAGVNVSNLHRLHGETTSTYLSLLDPQGEMITAINDMRILEKLTPALLATSRDLIRHAGVLVADCNLSEGALEWLFTNAGNVPVFVDTVSAFKANKIKPWLSHIHTLKPNRFEAEILTGIKVENKQDVVRAANALHEQGVQRIALSMGGEGVYYSEAGGENGWSKPFSVHIVNVTGAGDAMMAGLARCWLEGEPLSQSIRFSQGCSALTLASELTNNPGLSKDSVHKLMESQA</sequence>
<dbReference type="GO" id="GO:0005829">
    <property type="term" value="C:cytosol"/>
    <property type="evidence" value="ECO:0007669"/>
    <property type="project" value="TreeGrafter"/>
</dbReference>
<dbReference type="GO" id="GO:0043565">
    <property type="term" value="F:sequence-specific DNA binding"/>
    <property type="evidence" value="ECO:0007669"/>
    <property type="project" value="InterPro"/>
</dbReference>
<dbReference type="Pfam" id="PF00294">
    <property type="entry name" value="PfkB"/>
    <property type="match status" value="1"/>
</dbReference>
<name>A0A0A2RCD3_MORMO</name>
<proteinExistence type="predicted"/>
<dbReference type="InterPro" id="IPR000485">
    <property type="entry name" value="AsnC-type_HTH_dom"/>
</dbReference>
<dbReference type="GO" id="GO:0006355">
    <property type="term" value="P:regulation of DNA-templated transcription"/>
    <property type="evidence" value="ECO:0007669"/>
    <property type="project" value="UniProtKB-ARBA"/>
</dbReference>
<evidence type="ECO:0000256" key="1">
    <source>
        <dbReference type="ARBA" id="ARBA00022679"/>
    </source>
</evidence>
<dbReference type="Gene3D" id="3.40.1190.20">
    <property type="match status" value="1"/>
</dbReference>
<dbReference type="PROSITE" id="PS00583">
    <property type="entry name" value="PFKB_KINASES_1"/>
    <property type="match status" value="1"/>
</dbReference>
<dbReference type="SMR" id="A0A0A2RCD3"/>
<keyword evidence="2 6" id="KW-0418">Kinase</keyword>
<dbReference type="GeneID" id="93359534"/>
<dbReference type="InterPro" id="IPR011991">
    <property type="entry name" value="ArsR-like_HTH"/>
</dbReference>
<gene>
    <name evidence="4" type="ORF">AM380_11430</name>
    <name evidence="5" type="ORF">CYG68_08960</name>
    <name evidence="6" type="ORF">OSC06_10130</name>
</gene>
<dbReference type="EMBL" id="CP028956">
    <property type="protein sequence ID" value="AWC94207.1"/>
    <property type="molecule type" value="Genomic_DNA"/>
</dbReference>
<dbReference type="InterPro" id="IPR036388">
    <property type="entry name" value="WH-like_DNA-bd_sf"/>
</dbReference>
<feature type="domain" description="HTH asnC-type" evidence="3">
    <location>
        <begin position="1"/>
        <end position="74"/>
    </location>
</feature>
<evidence type="ECO:0000313" key="4">
    <source>
        <dbReference type="EMBL" id="AWC94207.1"/>
    </source>
</evidence>
<dbReference type="InterPro" id="IPR029056">
    <property type="entry name" value="Ribokinase-like"/>
</dbReference>
<dbReference type="Proteomes" id="UP000244682">
    <property type="component" value="Chromosome"/>
</dbReference>
<evidence type="ECO:0000313" key="8">
    <source>
        <dbReference type="Proteomes" id="UP000650477"/>
    </source>
</evidence>
<evidence type="ECO:0000256" key="2">
    <source>
        <dbReference type="ARBA" id="ARBA00022777"/>
    </source>
</evidence>
<dbReference type="InterPro" id="IPR002173">
    <property type="entry name" value="Carboh/pur_kinase_PfkB_CS"/>
</dbReference>
<dbReference type="Pfam" id="PF13412">
    <property type="entry name" value="HTH_24"/>
    <property type="match status" value="1"/>
</dbReference>
<dbReference type="CDD" id="cd00090">
    <property type="entry name" value="HTH_ARSR"/>
    <property type="match status" value="1"/>
</dbReference>
<dbReference type="SUPFAM" id="SSF46785">
    <property type="entry name" value="Winged helix' DNA-binding domain"/>
    <property type="match status" value="1"/>
</dbReference>
<reference evidence="5" key="1">
    <citation type="submission" date="2017-12" db="EMBL/GenBank/DDBJ databases">
        <title>Genome sequencing and analysis.</title>
        <authorList>
            <person name="Huang Y.-T."/>
        </authorList>
    </citation>
    <scope>NUCLEOTIDE SEQUENCE</scope>
    <source>
        <strain evidence="5">VGH116</strain>
    </source>
</reference>
<dbReference type="OrthoDB" id="9806249at2"/>
<keyword evidence="1" id="KW-0808">Transferase</keyword>
<dbReference type="EMBL" id="JAPKIY010000015">
    <property type="protein sequence ID" value="MDS0898328.1"/>
    <property type="molecule type" value="Genomic_DNA"/>
</dbReference>
<dbReference type="AlphaFoldDB" id="A0A0A2RCD3"/>
<dbReference type="PANTHER" id="PTHR10584">
    <property type="entry name" value="SUGAR KINASE"/>
    <property type="match status" value="1"/>
</dbReference>